<dbReference type="InterPro" id="IPR042216">
    <property type="entry name" value="MitoNEET_CISD"/>
</dbReference>
<feature type="domain" description="Iron-binding zinc finger CDGSH type" evidence="5">
    <location>
        <begin position="92"/>
        <end position="141"/>
    </location>
</feature>
<dbReference type="GO" id="GO:0051537">
    <property type="term" value="F:2 iron, 2 sulfur cluster binding"/>
    <property type="evidence" value="ECO:0007669"/>
    <property type="project" value="UniProtKB-KW"/>
</dbReference>
<dbReference type="Pfam" id="PF09360">
    <property type="entry name" value="zf-CDGSH"/>
    <property type="match status" value="1"/>
</dbReference>
<dbReference type="Proteomes" id="UP000194221">
    <property type="component" value="Unassembled WGS sequence"/>
</dbReference>
<dbReference type="Gene3D" id="3.40.5.90">
    <property type="entry name" value="CDGSH iron-sulfur domain, mitoNEET-type"/>
    <property type="match status" value="1"/>
</dbReference>
<dbReference type="OrthoDB" id="9795032at2"/>
<dbReference type="InterPro" id="IPR010693">
    <property type="entry name" value="Divergent_4Fe-4S_mono-cluster"/>
</dbReference>
<dbReference type="GO" id="GO:0005737">
    <property type="term" value="C:cytoplasm"/>
    <property type="evidence" value="ECO:0007669"/>
    <property type="project" value="UniProtKB-ARBA"/>
</dbReference>
<evidence type="ECO:0000256" key="4">
    <source>
        <dbReference type="ARBA" id="ARBA00023014"/>
    </source>
</evidence>
<evidence type="ECO:0000256" key="3">
    <source>
        <dbReference type="ARBA" id="ARBA00023004"/>
    </source>
</evidence>
<dbReference type="RefSeq" id="WP_086030037.1">
    <property type="nucleotide sequence ID" value="NZ_LAPZ01000003.1"/>
</dbReference>
<evidence type="ECO:0000313" key="6">
    <source>
        <dbReference type="EMBL" id="OSY88314.1"/>
    </source>
</evidence>
<protein>
    <recommendedName>
        <fullName evidence="5">Iron-binding zinc finger CDGSH type domain-containing protein</fullName>
    </recommendedName>
</protein>
<dbReference type="EMBL" id="LAPZ01000003">
    <property type="protein sequence ID" value="OSY88314.1"/>
    <property type="molecule type" value="Genomic_DNA"/>
</dbReference>
<evidence type="ECO:0000256" key="2">
    <source>
        <dbReference type="ARBA" id="ARBA00022723"/>
    </source>
</evidence>
<organism evidence="6 7">
    <name type="scientific">Tenacibaculum holothuriorum</name>
    <dbReference type="NCBI Taxonomy" id="1635173"/>
    <lineage>
        <taxon>Bacteria</taxon>
        <taxon>Pseudomonadati</taxon>
        <taxon>Bacteroidota</taxon>
        <taxon>Flavobacteriia</taxon>
        <taxon>Flavobacteriales</taxon>
        <taxon>Flavobacteriaceae</taxon>
        <taxon>Tenacibaculum</taxon>
    </lineage>
</organism>
<dbReference type="GO" id="GO:0046872">
    <property type="term" value="F:metal ion binding"/>
    <property type="evidence" value="ECO:0007669"/>
    <property type="project" value="UniProtKB-KW"/>
</dbReference>
<evidence type="ECO:0000313" key="7">
    <source>
        <dbReference type="Proteomes" id="UP000194221"/>
    </source>
</evidence>
<evidence type="ECO:0000259" key="5">
    <source>
        <dbReference type="SMART" id="SM00704"/>
    </source>
</evidence>
<dbReference type="STRING" id="1635173.WH52_05985"/>
<evidence type="ECO:0000256" key="1">
    <source>
        <dbReference type="ARBA" id="ARBA00022714"/>
    </source>
</evidence>
<proteinExistence type="predicted"/>
<dbReference type="Pfam" id="PF06902">
    <property type="entry name" value="Fer4_19"/>
    <property type="match status" value="1"/>
</dbReference>
<keyword evidence="7" id="KW-1185">Reference proteome</keyword>
<accession>A0A1Y2PCV6</accession>
<dbReference type="InterPro" id="IPR018967">
    <property type="entry name" value="FeS-contain_CDGSH-typ"/>
</dbReference>
<name>A0A1Y2PCV6_9FLAO</name>
<sequence length="142" mass="16096">MAENREITKEYSNADLRVYWKPNTCIHAKKCWKGLLQVFNPQNRPWVNMEGATTKRIMKQIDECPSGALSYKMKNEAVEDTQQETEVKCMENGPLMVMGDVHITNSDGSTEKRTKVTAFCRCGASTNKPFCDGKHNDVNFVG</sequence>
<dbReference type="InParanoid" id="A0A1Y2PCV6"/>
<keyword evidence="3" id="KW-0408">Iron</keyword>
<dbReference type="AlphaFoldDB" id="A0A1Y2PCV6"/>
<keyword evidence="2" id="KW-0479">Metal-binding</keyword>
<keyword evidence="4" id="KW-0411">Iron-sulfur</keyword>
<dbReference type="SMART" id="SM00704">
    <property type="entry name" value="ZnF_CDGSH"/>
    <property type="match status" value="1"/>
</dbReference>
<reference evidence="6 7" key="1">
    <citation type="submission" date="2015-03" db="EMBL/GenBank/DDBJ databases">
        <title>Genome sequence of Tenacibaculum sp. S2-2, isolated from intestinal microbiota of sea cucumber, Apostichopus japonicas.</title>
        <authorList>
            <person name="Shao Z."/>
            <person name="Wang L."/>
            <person name="Li X."/>
        </authorList>
    </citation>
    <scope>NUCLEOTIDE SEQUENCE [LARGE SCALE GENOMIC DNA]</scope>
    <source>
        <strain evidence="6 7">S2-2</strain>
    </source>
</reference>
<keyword evidence="1" id="KW-0001">2Fe-2S</keyword>
<gene>
    <name evidence="6" type="ORF">WH52_05985</name>
</gene>
<comment type="caution">
    <text evidence="6">The sequence shown here is derived from an EMBL/GenBank/DDBJ whole genome shotgun (WGS) entry which is preliminary data.</text>
</comment>